<sequence length="90" mass="10186">MRDTEGESMQEKSNNELFCNYDYKPLWRGKTFVHGHLPVTTVTYKGKGINVNTSCGYKGYLSGVLLNDALGTVKKIFTITEEGYLRIKES</sequence>
<evidence type="ECO:0000313" key="1">
    <source>
        <dbReference type="EMBL" id="GGC52279.1"/>
    </source>
</evidence>
<accession>A0ABQ1N3N5</accession>
<reference evidence="2" key="1">
    <citation type="journal article" date="2019" name="Int. J. Syst. Evol. Microbiol.">
        <title>The Global Catalogue of Microorganisms (GCM) 10K type strain sequencing project: providing services to taxonomists for standard genome sequencing and annotation.</title>
        <authorList>
            <consortium name="The Broad Institute Genomics Platform"/>
            <consortium name="The Broad Institute Genome Sequencing Center for Infectious Disease"/>
            <person name="Wu L."/>
            <person name="Ma J."/>
        </authorList>
    </citation>
    <scope>NUCLEOTIDE SEQUENCE [LARGE SCALE GENOMIC DNA]</scope>
    <source>
        <strain evidence="2">CGMCC 1.12479</strain>
    </source>
</reference>
<keyword evidence="2" id="KW-1185">Reference proteome</keyword>
<name>A0ABQ1N3N5_9BACT</name>
<proteinExistence type="predicted"/>
<dbReference type="EMBL" id="BMFD01000017">
    <property type="protein sequence ID" value="GGC52279.1"/>
    <property type="molecule type" value="Genomic_DNA"/>
</dbReference>
<comment type="caution">
    <text evidence="1">The sequence shown here is derived from an EMBL/GenBank/DDBJ whole genome shotgun (WGS) entry which is preliminary data.</text>
</comment>
<evidence type="ECO:0000313" key="2">
    <source>
        <dbReference type="Proteomes" id="UP000635885"/>
    </source>
</evidence>
<dbReference type="InterPro" id="IPR029052">
    <property type="entry name" value="Metallo-depent_PP-like"/>
</dbReference>
<protein>
    <submittedName>
        <fullName evidence="1">Uncharacterized protein</fullName>
    </submittedName>
</protein>
<dbReference type="Gene3D" id="3.60.21.10">
    <property type="match status" value="1"/>
</dbReference>
<organism evidence="1 2">
    <name type="scientific">Belliella aquatica</name>
    <dbReference type="NCBI Taxonomy" id="1323734"/>
    <lineage>
        <taxon>Bacteria</taxon>
        <taxon>Pseudomonadati</taxon>
        <taxon>Bacteroidota</taxon>
        <taxon>Cytophagia</taxon>
        <taxon>Cytophagales</taxon>
        <taxon>Cyclobacteriaceae</taxon>
        <taxon>Belliella</taxon>
    </lineage>
</organism>
<gene>
    <name evidence="1" type="ORF">GCM10010993_33470</name>
</gene>
<dbReference type="Proteomes" id="UP000635885">
    <property type="component" value="Unassembled WGS sequence"/>
</dbReference>